<accession>A0ABP0F094</accession>
<evidence type="ECO:0000313" key="3">
    <source>
        <dbReference type="Proteomes" id="UP001642483"/>
    </source>
</evidence>
<gene>
    <name evidence="2" type="ORF">CVLEPA_LOCUS2927</name>
</gene>
<evidence type="ECO:0000256" key="1">
    <source>
        <dbReference type="SAM" id="MobiDB-lite"/>
    </source>
</evidence>
<feature type="compositionally biased region" description="Basic residues" evidence="1">
    <location>
        <begin position="37"/>
        <end position="47"/>
    </location>
</feature>
<comment type="caution">
    <text evidence="2">The sequence shown here is derived from an EMBL/GenBank/DDBJ whole genome shotgun (WGS) entry which is preliminary data.</text>
</comment>
<protein>
    <submittedName>
        <fullName evidence="2">Uncharacterized protein</fullName>
    </submittedName>
</protein>
<reference evidence="2 3" key="1">
    <citation type="submission" date="2024-02" db="EMBL/GenBank/DDBJ databases">
        <authorList>
            <person name="Daric V."/>
            <person name="Darras S."/>
        </authorList>
    </citation>
    <scope>NUCLEOTIDE SEQUENCE [LARGE SCALE GENOMIC DNA]</scope>
</reference>
<dbReference type="Proteomes" id="UP001642483">
    <property type="component" value="Unassembled WGS sequence"/>
</dbReference>
<feature type="compositionally biased region" description="Basic and acidic residues" evidence="1">
    <location>
        <begin position="61"/>
        <end position="76"/>
    </location>
</feature>
<feature type="compositionally biased region" description="Low complexity" evidence="1">
    <location>
        <begin position="22"/>
        <end position="35"/>
    </location>
</feature>
<name>A0ABP0F094_CLALP</name>
<dbReference type="EMBL" id="CAWYQH010000002">
    <property type="protein sequence ID" value="CAK8673145.1"/>
    <property type="molecule type" value="Genomic_DNA"/>
</dbReference>
<proteinExistence type="predicted"/>
<sequence length="76" mass="8882">MEEKQCSSKNFSQTTSRHHYQDLSSDTDSDIPSTSKFQRKSRCHRRHFSDSDSDLSSVSWERSRQHLRDISSDSDS</sequence>
<evidence type="ECO:0000313" key="2">
    <source>
        <dbReference type="EMBL" id="CAK8673145.1"/>
    </source>
</evidence>
<organism evidence="2 3">
    <name type="scientific">Clavelina lepadiformis</name>
    <name type="common">Light-bulb sea squirt</name>
    <name type="synonym">Ascidia lepadiformis</name>
    <dbReference type="NCBI Taxonomy" id="159417"/>
    <lineage>
        <taxon>Eukaryota</taxon>
        <taxon>Metazoa</taxon>
        <taxon>Chordata</taxon>
        <taxon>Tunicata</taxon>
        <taxon>Ascidiacea</taxon>
        <taxon>Aplousobranchia</taxon>
        <taxon>Clavelinidae</taxon>
        <taxon>Clavelina</taxon>
    </lineage>
</organism>
<keyword evidence="3" id="KW-1185">Reference proteome</keyword>
<feature type="region of interest" description="Disordered" evidence="1">
    <location>
        <begin position="1"/>
        <end position="76"/>
    </location>
</feature>